<evidence type="ECO:0000256" key="5">
    <source>
        <dbReference type="ARBA" id="ARBA00022833"/>
    </source>
</evidence>
<dbReference type="InterPro" id="IPR001567">
    <property type="entry name" value="Pept_M3A_M3B_dom"/>
</dbReference>
<dbReference type="InterPro" id="IPR011990">
    <property type="entry name" value="TPR-like_helical_dom_sf"/>
</dbReference>
<dbReference type="GO" id="GO:0016746">
    <property type="term" value="F:acyltransferase activity"/>
    <property type="evidence" value="ECO:0007669"/>
    <property type="project" value="InterPro"/>
</dbReference>
<dbReference type="PANTHER" id="PTHR43660:SF1">
    <property type="entry name" value="DIPEPTIDYL CARBOXYPEPTIDASE"/>
    <property type="match status" value="1"/>
</dbReference>
<dbReference type="VEuPathDB" id="FungiDB:H310_01175"/>
<dbReference type="GO" id="GO:0046872">
    <property type="term" value="F:metal ion binding"/>
    <property type="evidence" value="ECO:0007669"/>
    <property type="project" value="UniProtKB-UniRule"/>
</dbReference>
<dbReference type="InterPro" id="IPR024077">
    <property type="entry name" value="Neurolysin/TOP_dom2"/>
</dbReference>
<reference evidence="11 12" key="1">
    <citation type="submission" date="2018-08" db="EMBL/GenBank/DDBJ databases">
        <title>Aphanomyces genome sequencing and annotation.</title>
        <authorList>
            <person name="Minardi D."/>
            <person name="Oidtmann B."/>
            <person name="Van Der Giezen M."/>
            <person name="Studholme D.J."/>
        </authorList>
    </citation>
    <scope>NUCLEOTIDE SEQUENCE [LARGE SCALE GENOMIC DNA]</scope>
    <source>
        <strain evidence="11 12">NJM0002</strain>
    </source>
</reference>
<feature type="domain" description="DRTGG" evidence="10">
    <location>
        <begin position="235"/>
        <end position="352"/>
    </location>
</feature>
<dbReference type="InterPro" id="IPR034005">
    <property type="entry name" value="M3A_DCP"/>
</dbReference>
<dbReference type="InterPro" id="IPR045090">
    <property type="entry name" value="Pept_M3A_M3B"/>
</dbReference>
<dbReference type="SUPFAM" id="SSF75138">
    <property type="entry name" value="HprK N-terminal domain-like"/>
    <property type="match status" value="1"/>
</dbReference>
<dbReference type="InterPro" id="IPR028979">
    <property type="entry name" value="Ser_kin/Pase_Hpr-like_N_sf"/>
</dbReference>
<organism evidence="11 12">
    <name type="scientific">Aphanomyces invadans</name>
    <dbReference type="NCBI Taxonomy" id="157072"/>
    <lineage>
        <taxon>Eukaryota</taxon>
        <taxon>Sar</taxon>
        <taxon>Stramenopiles</taxon>
        <taxon>Oomycota</taxon>
        <taxon>Saprolegniomycetes</taxon>
        <taxon>Saprolegniales</taxon>
        <taxon>Verrucalvaceae</taxon>
        <taxon>Aphanomyces</taxon>
    </lineage>
</organism>
<dbReference type="InterPro" id="IPR010766">
    <property type="entry name" value="DRTGG"/>
</dbReference>
<dbReference type="Pfam" id="PF07085">
    <property type="entry name" value="DRTGG"/>
    <property type="match status" value="1"/>
</dbReference>
<name>A0A418B803_9STRA</name>
<dbReference type="InterPro" id="IPR002505">
    <property type="entry name" value="PTA_PTB"/>
</dbReference>
<evidence type="ECO:0000256" key="7">
    <source>
        <dbReference type="RuleBase" id="RU003435"/>
    </source>
</evidence>
<dbReference type="SUPFAM" id="SSF55486">
    <property type="entry name" value="Metalloproteases ('zincins'), catalytic domain"/>
    <property type="match status" value="1"/>
</dbReference>
<protein>
    <recommendedName>
        <fullName evidence="13">Peptidase M3A/M3B catalytic domain-containing protein</fullName>
    </recommendedName>
</protein>
<dbReference type="VEuPathDB" id="FungiDB:H310_01176"/>
<dbReference type="InterPro" id="IPR042113">
    <property type="entry name" value="P_AcTrfase_dom1"/>
</dbReference>
<comment type="similarity">
    <text evidence="1 7">Belongs to the peptidase M3 family.</text>
</comment>
<evidence type="ECO:0000313" key="11">
    <source>
        <dbReference type="EMBL" id="RHY34320.1"/>
    </source>
</evidence>
<keyword evidence="12" id="KW-1185">Reference proteome</keyword>
<dbReference type="Pfam" id="PF01515">
    <property type="entry name" value="PTA_PTB"/>
    <property type="match status" value="1"/>
</dbReference>
<dbReference type="InterPro" id="IPR024079">
    <property type="entry name" value="MetalloPept_cat_dom_sf"/>
</dbReference>
<dbReference type="Gene3D" id="3.40.390.10">
    <property type="entry name" value="Collagenase (Catalytic Domain)"/>
    <property type="match status" value="1"/>
</dbReference>
<evidence type="ECO:0000256" key="6">
    <source>
        <dbReference type="ARBA" id="ARBA00023049"/>
    </source>
</evidence>
<evidence type="ECO:0008006" key="13">
    <source>
        <dbReference type="Google" id="ProtNLM"/>
    </source>
</evidence>
<dbReference type="Gene3D" id="1.10.1370.10">
    <property type="entry name" value="Neurolysin, domain 3"/>
    <property type="match status" value="1"/>
</dbReference>
<dbReference type="SUPFAM" id="SSF52540">
    <property type="entry name" value="P-loop containing nucleoside triphosphate hydrolases"/>
    <property type="match status" value="1"/>
</dbReference>
<feature type="non-terminal residue" evidence="11">
    <location>
        <position position="1"/>
    </location>
</feature>
<gene>
    <name evidence="11" type="ORF">DYB32_001291</name>
</gene>
<accession>A0A418B803</accession>
<dbReference type="Gene3D" id="3.40.50.10950">
    <property type="match status" value="1"/>
</dbReference>
<dbReference type="GO" id="GO:0004222">
    <property type="term" value="F:metalloendopeptidase activity"/>
    <property type="evidence" value="ECO:0007669"/>
    <property type="project" value="InterPro"/>
</dbReference>
<dbReference type="PANTHER" id="PTHR43660">
    <property type="entry name" value="DIPEPTIDYL CARBOXYPEPTIDASE"/>
    <property type="match status" value="1"/>
</dbReference>
<evidence type="ECO:0000256" key="2">
    <source>
        <dbReference type="ARBA" id="ARBA00022670"/>
    </source>
</evidence>
<evidence type="ECO:0000259" key="9">
    <source>
        <dbReference type="Pfam" id="PF01515"/>
    </source>
</evidence>
<evidence type="ECO:0000256" key="3">
    <source>
        <dbReference type="ARBA" id="ARBA00022723"/>
    </source>
</evidence>
<dbReference type="CDD" id="cd06456">
    <property type="entry name" value="M3A_DCP"/>
    <property type="match status" value="1"/>
</dbReference>
<dbReference type="SUPFAM" id="SSF53659">
    <property type="entry name" value="Isocitrate/Isopropylmalate dehydrogenase-like"/>
    <property type="match status" value="1"/>
</dbReference>
<keyword evidence="4 7" id="KW-0378">Hydrolase</keyword>
<dbReference type="Gene3D" id="3.40.1390.20">
    <property type="entry name" value="HprK N-terminal domain-like"/>
    <property type="match status" value="1"/>
</dbReference>
<keyword evidence="5 7" id="KW-0862">Zinc</keyword>
<evidence type="ECO:0000313" key="12">
    <source>
        <dbReference type="Proteomes" id="UP000285060"/>
    </source>
</evidence>
<dbReference type="Pfam" id="PF13500">
    <property type="entry name" value="AAA_26"/>
    <property type="match status" value="1"/>
</dbReference>
<evidence type="ECO:0000259" key="10">
    <source>
        <dbReference type="Pfam" id="PF07085"/>
    </source>
</evidence>
<dbReference type="Gene3D" id="1.25.40.10">
    <property type="entry name" value="Tetratricopeptide repeat domain"/>
    <property type="match status" value="2"/>
</dbReference>
<evidence type="ECO:0000259" key="8">
    <source>
        <dbReference type="Pfam" id="PF01432"/>
    </source>
</evidence>
<dbReference type="Gene3D" id="3.40.50.300">
    <property type="entry name" value="P-loop containing nucleotide triphosphate hydrolases"/>
    <property type="match status" value="1"/>
</dbReference>
<dbReference type="EMBL" id="QUSY01000034">
    <property type="protein sequence ID" value="RHY34320.1"/>
    <property type="molecule type" value="Genomic_DNA"/>
</dbReference>
<keyword evidence="2 7" id="KW-0645">Protease</keyword>
<evidence type="ECO:0000256" key="1">
    <source>
        <dbReference type="ARBA" id="ARBA00006040"/>
    </source>
</evidence>
<sequence>KNDRLLVMTNGSVAKHSHVLLGLMNKLSYTFPSVGYFRPVAPNFHSSYNDHHVELIRSEFKIKDEPYQLVGMTQSDITHAHLEGDPDSVIETMLSKFEDLRAKHDFVVMEGAKLDSSPELSWELNVDIAKSLNAPVLLTVDADDLVVDPGLHWTDAEALSWLADQITTRVLLAKDMAQAEGLTHVGTLVNRVRTPDALELREHVHAQIKARGFDPSKLLGILPVDPVLDSKRLNEVVAQLHAKQLYGNPMSNSVVVTDGLMATADLKDLFKHINKHDDGLLVIVSAERTDVILGLVASRLSGALPQISGIILTNGGIPQNECQEILKGLSKIGKASVPIYSVETDSYHTGIALSKSHKADQHIVLTEGEDDRILQAADEVLRRGIARLTILGDVDSINARAKTLRLDLSKATLLNPLKAEKLAMYADHYYEKRKAKGITPELAKETVGEATYFGTVMVDVNDADGMVSGVCHTTANTIRPALQLIKTRPDIPLVSSVFFMCLEHDVVLYGDCAVNTDPTAEQLAQIAVQSAESAKAFDIEPRVALLSYATGDSNKGPIIDKVVPMTATAPNNNPLLTDWSSRPYSLPPFDEIEASHFKPAIVAGQMEHLSDLKQIAENSDPPTFDNTIKALDRAGGLLSRVLGVFHNLSSSMCLPELRSVERELVGPLADHAAATTSYPGLFVRIKHVHDNRDTAKLEGEQLRLVERIYTDFVRAGALFDQQAQNKYNAIVKELAQLMTTFRQNITADETEVTVPVTEEELVGSPDYIVQSARQAAVDRNLEGHVVTLARSMVEPFLTLCPNADARERVWREWNFRGELTPGRDNNPIAVRILELRIAQAKMHGFNTFAEYQTSDTMAKTPAAVMDLLERVWVPARDTALREREVLMSYAASMSDATPPILRPSDWRYYAEKVRASTFDLDDSSVKPYFSLDRMVEAVMDVAHNLYGLTFVHRSDIKAYHPDVRVYEVHFENEVIAIFLHDNFARPFKRGGAWMSQFRGQHRNTPDGSNVIPIVINNNNFTKGHPATLLSFNNVKTLFHEFGHGCHGMLSNATYKRLGGTQVPKDFVELPSQLMEHWMSQPQVLAKHARHVDTNEPIPPALLKKVTVAMKFHQGFATVEHVACTFIDQALHALQSVDGLDLVEFERDMLTKLGMPSGIMLRHRLPHFNHLFGASSYAAGYYVYLWAAVLDADAFEAFVEAGNIFDKDTADRARTYIYSSGNTRDQMEAYRAFRGRDPSINALMKKKGFVEYYSEKNAGSAERSAPPRVVAEDEYYFNEFRDFLALDAPTEEEKQLARSRLDEILSGTLTKEILGIQATALSLVADKLEDHALVLQVYRAQRENRIQPSPLTLNIAATTCAEIDPTDDLCAWETALDIVAQMHEAVHLMPISEEIYQRAIDACSKAHQWLVALRLVDEMLRYDRPPSEATWLTVAQGCLDPGETEAALSLVEKLRSIEHAVEYAVDDVLESFLMVGVRANNSDFIIQVLDNLYRHQRARNSRLGGALSSWFGLKQLHQEPLVVESLSVGDLHKIVDLLASDRQWLELNKWLPSLGYPDYTAPRVQYGPHDYFFLAKDIFESIPAPSTQFVNAYLLTCGRHGRLSEAKAALSAHPRPDMTSYYAVMSACNDHVEEASRLYEEAVKLAARDRLYENPHHHHNHVDLLNGYLTTLSKASKHEDVLALVARDLNTDEATNRRTMSSVLVAHAKLGHWSDVVEAFKTLKTHGFSCSGYVYGSVIRAYTELGHFKHAAMLFKHIQHTDPDYTQHPAVSRTVDVVSKT</sequence>
<dbReference type="InterPro" id="IPR002885">
    <property type="entry name" value="PPR_rpt"/>
</dbReference>
<proteinExistence type="inferred from homology"/>
<dbReference type="Proteomes" id="UP000285060">
    <property type="component" value="Unassembled WGS sequence"/>
</dbReference>
<feature type="domain" description="Phosphate acetyl/butaryl transferase" evidence="9">
    <location>
        <begin position="355"/>
        <end position="574"/>
    </location>
</feature>
<dbReference type="Pfam" id="PF01535">
    <property type="entry name" value="PPR"/>
    <property type="match status" value="1"/>
</dbReference>
<dbReference type="Pfam" id="PF01432">
    <property type="entry name" value="Peptidase_M3"/>
    <property type="match status" value="1"/>
</dbReference>
<dbReference type="InterPro" id="IPR027417">
    <property type="entry name" value="P-loop_NTPase"/>
</dbReference>
<keyword evidence="3 7" id="KW-0479">Metal-binding</keyword>
<evidence type="ECO:0000256" key="4">
    <source>
        <dbReference type="ARBA" id="ARBA00022801"/>
    </source>
</evidence>
<keyword evidence="6 7" id="KW-0482">Metalloprotease</keyword>
<feature type="domain" description="Peptidase M3A/M3B catalytic" evidence="8">
    <location>
        <begin position="797"/>
        <end position="1247"/>
    </location>
</feature>
<comment type="cofactor">
    <cofactor evidence="7">
        <name>Zn(2+)</name>
        <dbReference type="ChEBI" id="CHEBI:29105"/>
    </cofactor>
    <text evidence="7">Binds 1 zinc ion.</text>
</comment>
<comment type="caution">
    <text evidence="11">The sequence shown here is derived from an EMBL/GenBank/DDBJ whole genome shotgun (WGS) entry which is preliminary data.</text>
</comment>
<dbReference type="GO" id="GO:0006508">
    <property type="term" value="P:proteolysis"/>
    <property type="evidence" value="ECO:0007669"/>
    <property type="project" value="UniProtKB-KW"/>
</dbReference>